<dbReference type="OrthoDB" id="2428527at2759"/>
<evidence type="ECO:0000256" key="4">
    <source>
        <dbReference type="ARBA" id="ARBA00023163"/>
    </source>
</evidence>
<dbReference type="GO" id="GO:0003677">
    <property type="term" value="F:DNA binding"/>
    <property type="evidence" value="ECO:0007669"/>
    <property type="project" value="InterPro"/>
</dbReference>
<dbReference type="STRING" id="685588.A0A067SWM5"/>
<dbReference type="AlphaFoldDB" id="A0A067SWM5"/>
<dbReference type="SMART" id="SM00066">
    <property type="entry name" value="GAL4"/>
    <property type="match status" value="1"/>
</dbReference>
<evidence type="ECO:0000256" key="2">
    <source>
        <dbReference type="ARBA" id="ARBA00022723"/>
    </source>
</evidence>
<organism evidence="8 9">
    <name type="scientific">Galerina marginata (strain CBS 339.88)</name>
    <dbReference type="NCBI Taxonomy" id="685588"/>
    <lineage>
        <taxon>Eukaryota</taxon>
        <taxon>Fungi</taxon>
        <taxon>Dikarya</taxon>
        <taxon>Basidiomycota</taxon>
        <taxon>Agaricomycotina</taxon>
        <taxon>Agaricomycetes</taxon>
        <taxon>Agaricomycetidae</taxon>
        <taxon>Agaricales</taxon>
        <taxon>Agaricineae</taxon>
        <taxon>Strophariaceae</taxon>
        <taxon>Galerina</taxon>
    </lineage>
</organism>
<keyword evidence="2" id="KW-0479">Metal-binding</keyword>
<evidence type="ECO:0000259" key="7">
    <source>
        <dbReference type="PROSITE" id="PS50048"/>
    </source>
</evidence>
<evidence type="ECO:0000313" key="9">
    <source>
        <dbReference type="Proteomes" id="UP000027222"/>
    </source>
</evidence>
<dbReference type="CDD" id="cd00067">
    <property type="entry name" value="GAL4"/>
    <property type="match status" value="1"/>
</dbReference>
<reference evidence="9" key="1">
    <citation type="journal article" date="2014" name="Proc. Natl. Acad. Sci. U.S.A.">
        <title>Extensive sampling of basidiomycete genomes demonstrates inadequacy of the white-rot/brown-rot paradigm for wood decay fungi.</title>
        <authorList>
            <person name="Riley R."/>
            <person name="Salamov A.A."/>
            <person name="Brown D.W."/>
            <person name="Nagy L.G."/>
            <person name="Floudas D."/>
            <person name="Held B.W."/>
            <person name="Levasseur A."/>
            <person name="Lombard V."/>
            <person name="Morin E."/>
            <person name="Otillar R."/>
            <person name="Lindquist E.A."/>
            <person name="Sun H."/>
            <person name="LaButti K.M."/>
            <person name="Schmutz J."/>
            <person name="Jabbour D."/>
            <person name="Luo H."/>
            <person name="Baker S.E."/>
            <person name="Pisabarro A.G."/>
            <person name="Walton J.D."/>
            <person name="Blanchette R.A."/>
            <person name="Henrissat B."/>
            <person name="Martin F."/>
            <person name="Cullen D."/>
            <person name="Hibbett D.S."/>
            <person name="Grigoriev I.V."/>
        </authorList>
    </citation>
    <scope>NUCLEOTIDE SEQUENCE [LARGE SCALE GENOMIC DNA]</scope>
    <source>
        <strain evidence="9">CBS 339.88</strain>
    </source>
</reference>
<dbReference type="GO" id="GO:0008270">
    <property type="term" value="F:zinc ion binding"/>
    <property type="evidence" value="ECO:0007669"/>
    <property type="project" value="InterPro"/>
</dbReference>
<dbReference type="Pfam" id="PF04082">
    <property type="entry name" value="Fungal_trans"/>
    <property type="match status" value="1"/>
</dbReference>
<evidence type="ECO:0000256" key="1">
    <source>
        <dbReference type="ARBA" id="ARBA00004123"/>
    </source>
</evidence>
<dbReference type="Pfam" id="PF00172">
    <property type="entry name" value="Zn_clus"/>
    <property type="match status" value="1"/>
</dbReference>
<feature type="domain" description="Zn(2)-C6 fungal-type" evidence="7">
    <location>
        <begin position="66"/>
        <end position="98"/>
    </location>
</feature>
<sequence>MSAGWRTPGRSDRTVGSEIHHSLSFKNLSPFIHHDYSPNMEDSFQFIIESPQHSQGHKKRPRLVTSCDNCRLKKIKCLQPSPESKCEACKAAKIPCRFRDRERYFAERSRAIAGPNSGVYATELRSEPNSALDAFSVASGSSSPSVSSHSDPRSNSHSPKASGMVSADIDHAARYPPYAPDSRHSMGASHGHSSSISSFESLRSNNGIPYNFVGHAPLHYPNSRSNSYQPDQRSLQLFDAENHQRPNPNLMTHFIQVFFERYGPDFSFLQYQDVLGDFWDQRLSLVLANCIAAMAVKHSNLTEFSARDLHNVAENYIDVAKHLLNGVVHVASLDTLHAIMLLCWFEHSHHRLPGFRTFYGMAGKMAADLGLQDPHNFDIYPTEYDRNRKRATWTGMVQLHMTANSCIYVVRRSYSNYILRFDYACAASVGRPYGAVKETSMMKDIESFIQRLVKAGV</sequence>
<name>A0A067SWM5_GALM3</name>
<protein>
    <recommendedName>
        <fullName evidence="7">Zn(2)-C6 fungal-type domain-containing protein</fullName>
    </recommendedName>
</protein>
<dbReference type="InterPro" id="IPR036864">
    <property type="entry name" value="Zn2-C6_fun-type_DNA-bd_sf"/>
</dbReference>
<keyword evidence="5" id="KW-0539">Nucleus</keyword>
<feature type="compositionally biased region" description="Low complexity" evidence="6">
    <location>
        <begin position="136"/>
        <end position="158"/>
    </location>
</feature>
<accession>A0A067SWM5</accession>
<keyword evidence="4" id="KW-0804">Transcription</keyword>
<dbReference type="EMBL" id="KL142381">
    <property type="protein sequence ID" value="KDR75306.1"/>
    <property type="molecule type" value="Genomic_DNA"/>
</dbReference>
<feature type="region of interest" description="Disordered" evidence="6">
    <location>
        <begin position="135"/>
        <end position="198"/>
    </location>
</feature>
<dbReference type="InterPro" id="IPR050815">
    <property type="entry name" value="TF_fung"/>
</dbReference>
<dbReference type="SUPFAM" id="SSF57701">
    <property type="entry name" value="Zn2/Cys6 DNA-binding domain"/>
    <property type="match status" value="1"/>
</dbReference>
<evidence type="ECO:0000313" key="8">
    <source>
        <dbReference type="EMBL" id="KDR75306.1"/>
    </source>
</evidence>
<dbReference type="PANTHER" id="PTHR47338">
    <property type="entry name" value="ZN(II)2CYS6 TRANSCRIPTION FACTOR (EUROFUNG)-RELATED"/>
    <property type="match status" value="1"/>
</dbReference>
<evidence type="ECO:0000256" key="5">
    <source>
        <dbReference type="ARBA" id="ARBA00023242"/>
    </source>
</evidence>
<dbReference type="PANTHER" id="PTHR47338:SF5">
    <property type="entry name" value="ZN(II)2CYS6 TRANSCRIPTION FACTOR (EUROFUNG)"/>
    <property type="match status" value="1"/>
</dbReference>
<evidence type="ECO:0000256" key="6">
    <source>
        <dbReference type="SAM" id="MobiDB-lite"/>
    </source>
</evidence>
<keyword evidence="9" id="KW-1185">Reference proteome</keyword>
<dbReference type="HOGENOM" id="CLU_061618_0_0_1"/>
<dbReference type="PROSITE" id="PS00463">
    <property type="entry name" value="ZN2_CY6_FUNGAL_1"/>
    <property type="match status" value="1"/>
</dbReference>
<dbReference type="InterPro" id="IPR007219">
    <property type="entry name" value="XnlR_reg_dom"/>
</dbReference>
<feature type="compositionally biased region" description="Low complexity" evidence="6">
    <location>
        <begin position="185"/>
        <end position="198"/>
    </location>
</feature>
<dbReference type="GO" id="GO:0000981">
    <property type="term" value="F:DNA-binding transcription factor activity, RNA polymerase II-specific"/>
    <property type="evidence" value="ECO:0007669"/>
    <property type="project" value="InterPro"/>
</dbReference>
<evidence type="ECO:0000256" key="3">
    <source>
        <dbReference type="ARBA" id="ARBA00023015"/>
    </source>
</evidence>
<dbReference type="GO" id="GO:0006351">
    <property type="term" value="P:DNA-templated transcription"/>
    <property type="evidence" value="ECO:0007669"/>
    <property type="project" value="InterPro"/>
</dbReference>
<dbReference type="Gene3D" id="4.10.240.10">
    <property type="entry name" value="Zn(2)-C6 fungal-type DNA-binding domain"/>
    <property type="match status" value="1"/>
</dbReference>
<proteinExistence type="predicted"/>
<comment type="subcellular location">
    <subcellularLocation>
        <location evidence="1">Nucleus</location>
    </subcellularLocation>
</comment>
<gene>
    <name evidence="8" type="ORF">GALMADRAFT_226967</name>
</gene>
<dbReference type="PROSITE" id="PS50048">
    <property type="entry name" value="ZN2_CY6_FUNGAL_2"/>
    <property type="match status" value="1"/>
</dbReference>
<dbReference type="CDD" id="cd12148">
    <property type="entry name" value="fungal_TF_MHR"/>
    <property type="match status" value="1"/>
</dbReference>
<dbReference type="Proteomes" id="UP000027222">
    <property type="component" value="Unassembled WGS sequence"/>
</dbReference>
<dbReference type="InterPro" id="IPR001138">
    <property type="entry name" value="Zn2Cys6_DnaBD"/>
</dbReference>
<keyword evidence="3" id="KW-0805">Transcription regulation</keyword>
<dbReference type="GO" id="GO:0005634">
    <property type="term" value="C:nucleus"/>
    <property type="evidence" value="ECO:0007669"/>
    <property type="project" value="UniProtKB-SubCell"/>
</dbReference>